<protein>
    <submittedName>
        <fullName evidence="3">Uncharacterized protein</fullName>
    </submittedName>
</protein>
<keyword evidence="4" id="KW-1185">Reference proteome</keyword>
<evidence type="ECO:0000313" key="3">
    <source>
        <dbReference type="EMBL" id="KAK8057437.1"/>
    </source>
</evidence>
<comment type="caution">
    <text evidence="3">The sequence shown here is derived from an EMBL/GenBank/DDBJ whole genome shotgun (WGS) entry which is preliminary data.</text>
</comment>
<dbReference type="EMBL" id="JAQQWM010000007">
    <property type="protein sequence ID" value="KAK8057437.1"/>
    <property type="molecule type" value="Genomic_DNA"/>
</dbReference>
<name>A0ABR1UEV2_9PEZI</name>
<accession>A0ABR1UEV2</accession>
<evidence type="ECO:0000256" key="2">
    <source>
        <dbReference type="SAM" id="SignalP"/>
    </source>
</evidence>
<proteinExistence type="predicted"/>
<reference evidence="3 4" key="1">
    <citation type="submission" date="2023-01" db="EMBL/GenBank/DDBJ databases">
        <title>Analysis of 21 Apiospora genomes using comparative genomics revels a genus with tremendous synthesis potential of carbohydrate active enzymes and secondary metabolites.</title>
        <authorList>
            <person name="Sorensen T."/>
        </authorList>
    </citation>
    <scope>NUCLEOTIDE SEQUENCE [LARGE SCALE GENOMIC DNA]</scope>
    <source>
        <strain evidence="3 4">CBS 83171</strain>
    </source>
</reference>
<gene>
    <name evidence="3" type="ORF">PG996_011374</name>
</gene>
<sequence>MKSISLTTALCLSLVAGTLAISQDRTGTASSLNAANDHKRVVAARQVPDAKDHKATIAARAPVAKGHKQTEAARAPVAKDHNPVQAAQEPTFVTLVARPKDHKHVQAAINPEPTQVD</sequence>
<feature type="signal peptide" evidence="2">
    <location>
        <begin position="1"/>
        <end position="20"/>
    </location>
</feature>
<keyword evidence="2" id="KW-0732">Signal</keyword>
<evidence type="ECO:0000313" key="4">
    <source>
        <dbReference type="Proteomes" id="UP001446871"/>
    </source>
</evidence>
<feature type="chain" id="PRO_5045201045" evidence="2">
    <location>
        <begin position="21"/>
        <end position="117"/>
    </location>
</feature>
<feature type="region of interest" description="Disordered" evidence="1">
    <location>
        <begin position="61"/>
        <end position="85"/>
    </location>
</feature>
<organism evidence="3 4">
    <name type="scientific">Apiospora saccharicola</name>
    <dbReference type="NCBI Taxonomy" id="335842"/>
    <lineage>
        <taxon>Eukaryota</taxon>
        <taxon>Fungi</taxon>
        <taxon>Dikarya</taxon>
        <taxon>Ascomycota</taxon>
        <taxon>Pezizomycotina</taxon>
        <taxon>Sordariomycetes</taxon>
        <taxon>Xylariomycetidae</taxon>
        <taxon>Amphisphaeriales</taxon>
        <taxon>Apiosporaceae</taxon>
        <taxon>Apiospora</taxon>
    </lineage>
</organism>
<evidence type="ECO:0000256" key="1">
    <source>
        <dbReference type="SAM" id="MobiDB-lite"/>
    </source>
</evidence>
<dbReference type="Proteomes" id="UP001446871">
    <property type="component" value="Unassembled WGS sequence"/>
</dbReference>